<gene>
    <name evidence="13" type="ORF">E6A44_019325</name>
</gene>
<protein>
    <recommendedName>
        <fullName evidence="2">histidine kinase</fullName>
        <ecNumber evidence="2">2.7.13.3</ecNumber>
    </recommendedName>
</protein>
<dbReference type="SMART" id="SM00342">
    <property type="entry name" value="HTH_ARAC"/>
    <property type="match status" value="1"/>
</dbReference>
<dbReference type="InterPro" id="IPR011123">
    <property type="entry name" value="Y_Y_Y"/>
</dbReference>
<dbReference type="InterPro" id="IPR018062">
    <property type="entry name" value="HTH_AraC-typ_CS"/>
</dbReference>
<organism evidence="13 14">
    <name type="scientific">Pedobacter ureilyticus</name>
    <dbReference type="NCBI Taxonomy" id="1393051"/>
    <lineage>
        <taxon>Bacteria</taxon>
        <taxon>Pseudomonadati</taxon>
        <taxon>Bacteroidota</taxon>
        <taxon>Sphingobacteriia</taxon>
        <taxon>Sphingobacteriales</taxon>
        <taxon>Sphingobacteriaceae</taxon>
        <taxon>Pedobacter</taxon>
    </lineage>
</organism>
<dbReference type="SUPFAM" id="SSF63829">
    <property type="entry name" value="Calcium-dependent phosphotriesterase"/>
    <property type="match status" value="2"/>
</dbReference>
<dbReference type="PRINTS" id="PR00344">
    <property type="entry name" value="BCTRLSENSOR"/>
</dbReference>
<evidence type="ECO:0000256" key="7">
    <source>
        <dbReference type="PROSITE-ProRule" id="PRU00169"/>
    </source>
</evidence>
<dbReference type="Pfam" id="PF02518">
    <property type="entry name" value="HATPase_c"/>
    <property type="match status" value="1"/>
</dbReference>
<evidence type="ECO:0000259" key="10">
    <source>
        <dbReference type="PROSITE" id="PS01124"/>
    </source>
</evidence>
<feature type="domain" description="Response regulatory" evidence="12">
    <location>
        <begin position="1059"/>
        <end position="1174"/>
    </location>
</feature>
<dbReference type="PANTHER" id="PTHR43547">
    <property type="entry name" value="TWO-COMPONENT HISTIDINE KINASE"/>
    <property type="match status" value="1"/>
</dbReference>
<dbReference type="Pfam" id="PF12833">
    <property type="entry name" value="HTH_18"/>
    <property type="match status" value="1"/>
</dbReference>
<dbReference type="PROSITE" id="PS01124">
    <property type="entry name" value="HTH_ARAC_FAMILY_2"/>
    <property type="match status" value="1"/>
</dbReference>
<evidence type="ECO:0000256" key="1">
    <source>
        <dbReference type="ARBA" id="ARBA00000085"/>
    </source>
</evidence>
<dbReference type="InterPro" id="IPR011006">
    <property type="entry name" value="CheY-like_superfamily"/>
</dbReference>
<evidence type="ECO:0000256" key="2">
    <source>
        <dbReference type="ARBA" id="ARBA00012438"/>
    </source>
</evidence>
<dbReference type="InterPro" id="IPR003594">
    <property type="entry name" value="HATPase_dom"/>
</dbReference>
<comment type="caution">
    <text evidence="13">The sequence shown here is derived from an EMBL/GenBank/DDBJ whole genome shotgun (WGS) entry which is preliminary data.</text>
</comment>
<dbReference type="PANTHER" id="PTHR43547:SF2">
    <property type="entry name" value="HYBRID SIGNAL TRANSDUCTION HISTIDINE KINASE C"/>
    <property type="match status" value="1"/>
</dbReference>
<dbReference type="SUPFAM" id="SSF47384">
    <property type="entry name" value="Homodimeric domain of signal transducing histidine kinase"/>
    <property type="match status" value="1"/>
</dbReference>
<keyword evidence="8" id="KW-0812">Transmembrane</keyword>
<evidence type="ECO:0000259" key="11">
    <source>
        <dbReference type="PROSITE" id="PS50109"/>
    </source>
</evidence>
<dbReference type="Pfam" id="PF00072">
    <property type="entry name" value="Response_reg"/>
    <property type="match status" value="1"/>
</dbReference>
<reference evidence="13 14" key="1">
    <citation type="submission" date="2024-12" db="EMBL/GenBank/DDBJ databases">
        <authorList>
            <person name="Hu S."/>
        </authorList>
    </citation>
    <scope>NUCLEOTIDE SEQUENCE [LARGE SCALE GENOMIC DNA]</scope>
    <source>
        <strain evidence="13 14">THG-T11</strain>
    </source>
</reference>
<keyword evidence="3 7" id="KW-0597">Phosphoprotein</keyword>
<dbReference type="InterPro" id="IPR005467">
    <property type="entry name" value="His_kinase_dom"/>
</dbReference>
<dbReference type="Proteomes" id="UP001517247">
    <property type="component" value="Unassembled WGS sequence"/>
</dbReference>
<feature type="chain" id="PRO_5047346475" description="histidine kinase" evidence="9">
    <location>
        <begin position="20"/>
        <end position="1309"/>
    </location>
</feature>
<proteinExistence type="predicted"/>
<evidence type="ECO:0000256" key="9">
    <source>
        <dbReference type="SAM" id="SignalP"/>
    </source>
</evidence>
<evidence type="ECO:0000256" key="6">
    <source>
        <dbReference type="ARBA" id="ARBA00023163"/>
    </source>
</evidence>
<dbReference type="SUPFAM" id="SSF55874">
    <property type="entry name" value="ATPase domain of HSP90 chaperone/DNA topoisomerase II/histidine kinase"/>
    <property type="match status" value="1"/>
</dbReference>
<dbReference type="Gene3D" id="2.60.40.10">
    <property type="entry name" value="Immunoglobulins"/>
    <property type="match status" value="1"/>
</dbReference>
<evidence type="ECO:0000313" key="14">
    <source>
        <dbReference type="Proteomes" id="UP001517247"/>
    </source>
</evidence>
<dbReference type="Pfam" id="PF07495">
    <property type="entry name" value="Y_Y_Y"/>
    <property type="match status" value="1"/>
</dbReference>
<dbReference type="Pfam" id="PF07494">
    <property type="entry name" value="Reg_prop"/>
    <property type="match status" value="3"/>
</dbReference>
<dbReference type="InterPro" id="IPR036890">
    <property type="entry name" value="HATPase_C_sf"/>
</dbReference>
<keyword evidence="6" id="KW-0804">Transcription</keyword>
<dbReference type="CDD" id="cd00082">
    <property type="entry name" value="HisKA"/>
    <property type="match status" value="1"/>
</dbReference>
<feature type="signal peptide" evidence="9">
    <location>
        <begin position="1"/>
        <end position="19"/>
    </location>
</feature>
<dbReference type="Gene3D" id="3.30.565.10">
    <property type="entry name" value="Histidine kinase-like ATPase, C-terminal domain"/>
    <property type="match status" value="1"/>
</dbReference>
<dbReference type="SUPFAM" id="SSF52172">
    <property type="entry name" value="CheY-like"/>
    <property type="match status" value="1"/>
</dbReference>
<evidence type="ECO:0000256" key="4">
    <source>
        <dbReference type="ARBA" id="ARBA00023015"/>
    </source>
</evidence>
<dbReference type="InterPro" id="IPR036097">
    <property type="entry name" value="HisK_dim/P_sf"/>
</dbReference>
<dbReference type="SMART" id="SM00388">
    <property type="entry name" value="HisKA"/>
    <property type="match status" value="1"/>
</dbReference>
<dbReference type="InterPro" id="IPR001789">
    <property type="entry name" value="Sig_transdc_resp-reg_receiver"/>
</dbReference>
<evidence type="ECO:0000256" key="8">
    <source>
        <dbReference type="SAM" id="Phobius"/>
    </source>
</evidence>
<dbReference type="InterPro" id="IPR011110">
    <property type="entry name" value="Reg_prop"/>
</dbReference>
<dbReference type="InterPro" id="IPR003661">
    <property type="entry name" value="HisK_dim/P_dom"/>
</dbReference>
<evidence type="ECO:0000313" key="13">
    <source>
        <dbReference type="EMBL" id="MFN0257744.1"/>
    </source>
</evidence>
<dbReference type="InterPro" id="IPR013783">
    <property type="entry name" value="Ig-like_fold"/>
</dbReference>
<dbReference type="SMART" id="SM00448">
    <property type="entry name" value="REC"/>
    <property type="match status" value="1"/>
</dbReference>
<comment type="catalytic activity">
    <reaction evidence="1">
        <text>ATP + protein L-histidine = ADP + protein N-phospho-L-histidine.</text>
        <dbReference type="EC" id="2.7.13.3"/>
    </reaction>
</comment>
<dbReference type="EC" id="2.7.13.3" evidence="2"/>
<dbReference type="Gene3D" id="1.10.287.130">
    <property type="match status" value="1"/>
</dbReference>
<name>A0ABW9JB81_9SPHI</name>
<accession>A0ABW9JB81</accession>
<dbReference type="InterPro" id="IPR018060">
    <property type="entry name" value="HTH_AraC"/>
</dbReference>
<feature type="transmembrane region" description="Helical" evidence="8">
    <location>
        <begin position="752"/>
        <end position="770"/>
    </location>
</feature>
<dbReference type="CDD" id="cd17574">
    <property type="entry name" value="REC_OmpR"/>
    <property type="match status" value="1"/>
</dbReference>
<dbReference type="Pfam" id="PF00512">
    <property type="entry name" value="HisKA"/>
    <property type="match status" value="1"/>
</dbReference>
<dbReference type="Gene3D" id="1.10.10.60">
    <property type="entry name" value="Homeodomain-like"/>
    <property type="match status" value="1"/>
</dbReference>
<feature type="modified residue" description="4-aspartylphosphate" evidence="7">
    <location>
        <position position="1107"/>
    </location>
</feature>
<dbReference type="EMBL" id="SSHJ02000010">
    <property type="protein sequence ID" value="MFN0257744.1"/>
    <property type="molecule type" value="Genomic_DNA"/>
</dbReference>
<keyword evidence="8" id="KW-0472">Membrane</keyword>
<keyword evidence="5" id="KW-0238">DNA-binding</keyword>
<keyword evidence="9" id="KW-0732">Signal</keyword>
<keyword evidence="8" id="KW-1133">Transmembrane helix</keyword>
<dbReference type="CDD" id="cd00075">
    <property type="entry name" value="HATPase"/>
    <property type="match status" value="1"/>
</dbReference>
<keyword evidence="4" id="KW-0805">Transcription regulation</keyword>
<dbReference type="SUPFAM" id="SSF46689">
    <property type="entry name" value="Homeodomain-like"/>
    <property type="match status" value="1"/>
</dbReference>
<dbReference type="RefSeq" id="WP_138724823.1">
    <property type="nucleotide sequence ID" value="NZ_SSHJ02000010.1"/>
</dbReference>
<dbReference type="InterPro" id="IPR015943">
    <property type="entry name" value="WD40/YVTN_repeat-like_dom_sf"/>
</dbReference>
<keyword evidence="14" id="KW-1185">Reference proteome</keyword>
<dbReference type="SMART" id="SM00387">
    <property type="entry name" value="HATPase_c"/>
    <property type="match status" value="1"/>
</dbReference>
<evidence type="ECO:0000256" key="3">
    <source>
        <dbReference type="ARBA" id="ARBA00022553"/>
    </source>
</evidence>
<dbReference type="InterPro" id="IPR004358">
    <property type="entry name" value="Sig_transdc_His_kin-like_C"/>
</dbReference>
<dbReference type="InterPro" id="IPR009057">
    <property type="entry name" value="Homeodomain-like_sf"/>
</dbReference>
<dbReference type="PROSITE" id="PS50110">
    <property type="entry name" value="RESPONSE_REGULATORY"/>
    <property type="match status" value="1"/>
</dbReference>
<dbReference type="PROSITE" id="PS50109">
    <property type="entry name" value="HIS_KIN"/>
    <property type="match status" value="1"/>
</dbReference>
<evidence type="ECO:0000256" key="5">
    <source>
        <dbReference type="ARBA" id="ARBA00023125"/>
    </source>
</evidence>
<feature type="domain" description="Histidine kinase" evidence="11">
    <location>
        <begin position="806"/>
        <end position="1020"/>
    </location>
</feature>
<dbReference type="PROSITE" id="PS00041">
    <property type="entry name" value="HTH_ARAC_FAMILY_1"/>
    <property type="match status" value="1"/>
</dbReference>
<evidence type="ECO:0000259" key="12">
    <source>
        <dbReference type="PROSITE" id="PS50110"/>
    </source>
</evidence>
<sequence>MRHLFCFLLLLIFLSKSNAQKTLTAIQHKDLMSEQTLKITQDQKGFIWVSNRFGIDRFDGYSVKHYEIPMLANANPVRYINVIANAQKQIFAYTSNGGIYQYQSSSDTFQLITNLNFYIRTVSLDTDGRIWFGTNHKLGLLANGKVKIIEKPLLKGLLVKGIINYTSKQKIIVTDYGLFLFNTVTEEISHFFNQEQRQNFNKIQIETAFWDNKQQTLWIGTVSGNLLTYHIKSKQLDVVSLPAGTQAMIMCISELNQHTLVVGTDGAGAFLVNKADKNIVTKFNQYDTTEHLSGDAIYDVFKDKDQRIWIATDGGINLMETPLSGFRVQLRYDDKPNLIAKDVVTCMLEDANGNQWFGTNGGLSIKERSGKVNFLLKSSYILSLLQAKDGLIWVGTYGAGVYVLNPQGDVLHHYLKNDGTQSLASNFVYAIAEDNDGNIWLGGKKGMSSKFDTRSQQFQQVSLGQVNYFTKSTSGNILAATEIGLFEINAKSLKVNPHPITKALRSKYVCDIYFQGDTTIWLATYGAGLVRYQVAAGKVKYISTAGKNTQEIAYSLVPDSDGQLWVASRDKISAINLQTLRVKNYPKKLMPVNMSFFQTARMRTNAGDIFFGGTKGFISFNPKSISTPTYSEKIVFLNFNLFNKEVKAGEKGSPLAKPLDNTSEITLQHDQHSFALTFTTINFSQSVERRFLWKLDGLDKNWVGPSVENTANYTNLSPGKYLFHVKAIGNNNEVLDERTIQIVIKPAFYNTWVAYLFYVAVIVGLIYWWMKQTKTRAYLETSLAFEKKEKKRTEEVAQSKLNFFTNVSHEIRTPITLILGQTEQLLTTGNVLPALQHKLQGIHKNASSLGNLVNELLDFRKQEQGYAQLERSNVDLIELLKEVYERFSALAQQRNIAFSFDTDEDSLVLLIDRRQIEKVINNLLSNAVKACSSGDQINLKVVTSTTNVQILVEDTGKGIPSDKLQHIFDPFYQVEQTAAPGTGIGLAISKNIVELHGGQITTSSTLSKGTVFTIMLERNTSLSVEEQIIVTEEKLQTTELEQADLIEPITSVEEEAKKKLLLVEDNEELRDFLEEILAQLFHVYTAGDGEQGLEIARKEQPDLVISDVMMPVMSGTELCTKLKSNFDTCHIPVVLLTAKSAVEHQLEGLRTGADDYVTKPFHSKLLIQRCNNLINARQVLKAKYFNQPGLAQQQEVATTEIDRKFIDQATAIVEAHLHSEIDVNLFASEMGLSRSSLFSKLKGVTGLTPNTFISNIRLKKAADMLQNSPELNISQIAYNLGFSSPRYFNKCFKEQYGYAPQEYRKKHVQ</sequence>
<feature type="domain" description="HTH araC/xylS-type" evidence="10">
    <location>
        <begin position="1207"/>
        <end position="1306"/>
    </location>
</feature>
<dbReference type="Gene3D" id="3.40.50.2300">
    <property type="match status" value="1"/>
</dbReference>
<dbReference type="Gene3D" id="2.130.10.10">
    <property type="entry name" value="YVTN repeat-like/Quinoprotein amine dehydrogenase"/>
    <property type="match status" value="3"/>
</dbReference>